<evidence type="ECO:0000256" key="1">
    <source>
        <dbReference type="SAM" id="MobiDB-lite"/>
    </source>
</evidence>
<proteinExistence type="predicted"/>
<feature type="region of interest" description="Disordered" evidence="1">
    <location>
        <begin position="196"/>
        <end position="218"/>
    </location>
</feature>
<dbReference type="AlphaFoldDB" id="A0A376CMN4"/>
<reference evidence="2 3" key="1">
    <citation type="submission" date="2018-06" db="EMBL/GenBank/DDBJ databases">
        <authorList>
            <consortium name="Pathogen Informatics"/>
            <person name="Doyle S."/>
        </authorList>
    </citation>
    <scope>NUCLEOTIDE SEQUENCE [LARGE SCALE GENOMIC DNA]</scope>
    <source>
        <strain evidence="2 3">NCTC11862</strain>
    </source>
</reference>
<dbReference type="EMBL" id="UFXQ01000001">
    <property type="protein sequence ID" value="STC69359.1"/>
    <property type="molecule type" value="Genomic_DNA"/>
</dbReference>
<organism evidence="2 3">
    <name type="scientific">Corynebacterium pilosum</name>
    <dbReference type="NCBI Taxonomy" id="35756"/>
    <lineage>
        <taxon>Bacteria</taxon>
        <taxon>Bacillati</taxon>
        <taxon>Actinomycetota</taxon>
        <taxon>Actinomycetes</taxon>
        <taxon>Mycobacteriales</taxon>
        <taxon>Corynebacteriaceae</taxon>
        <taxon>Corynebacterium</taxon>
    </lineage>
</organism>
<keyword evidence="3" id="KW-1185">Reference proteome</keyword>
<dbReference type="Proteomes" id="UP000254467">
    <property type="component" value="Unassembled WGS sequence"/>
</dbReference>
<evidence type="ECO:0000313" key="2">
    <source>
        <dbReference type="EMBL" id="STC69359.1"/>
    </source>
</evidence>
<dbReference type="OrthoDB" id="4427680at2"/>
<name>A0A376CMN4_9CORY</name>
<gene>
    <name evidence="2" type="ORF">NCTC11862_01144</name>
</gene>
<sequence>MLSYSPSYRFGPRRTGRLFAASLAAVVAFLAAPALAVWALPDPPAVREKVELSSAYSEWTEPIEHLVCEVDPYAMTGQGWNCGGATVLAASTEWTDDPERTLRRQVRAYNDLVDSSSGTVMTFGDNHVFFYLDRFTGPTIAMTVRGAGEFDEEVLFATVSGSHPDEVASVASQIWEGLTGTPMAQDVLAQLQDSGVLDDEPLPGRERPLRPMPQVQTL</sequence>
<dbReference type="STRING" id="35756.GCA_001044155_01134"/>
<evidence type="ECO:0000313" key="3">
    <source>
        <dbReference type="Proteomes" id="UP000254467"/>
    </source>
</evidence>
<accession>A0A376CMN4</accession>
<dbReference type="RefSeq" id="WP_018582489.1">
    <property type="nucleotide sequence ID" value="NZ_LDYD01000006.1"/>
</dbReference>
<protein>
    <submittedName>
        <fullName evidence="2">Putative secreted protein</fullName>
    </submittedName>
</protein>